<dbReference type="InterPro" id="IPR036259">
    <property type="entry name" value="MFS_trans_sf"/>
</dbReference>
<feature type="transmembrane region" description="Helical" evidence="7">
    <location>
        <begin position="266"/>
        <end position="284"/>
    </location>
</feature>
<reference evidence="9" key="1">
    <citation type="submission" date="2022-02" db="EMBL/GenBank/DDBJ databases">
        <title>Halalkalibacter sp. nov. isolated from Lonar Lake, India.</title>
        <authorList>
            <person name="Joshi A."/>
            <person name="Thite S."/>
            <person name="Lodha T."/>
        </authorList>
    </citation>
    <scope>NUCLEOTIDE SEQUENCE</scope>
    <source>
        <strain evidence="9">MEB205</strain>
    </source>
</reference>
<sequence length="399" mass="43074">MTLGNSMLIPILPRLETELGITAFQASLTITIFSITAAIFIPILGYMSDRFSRKAIIVPALILYGIGGLLAGVSAAWFNSAYIWIMIGRALQGIGAAGTAPIAMALTGDLFKGGDQSKVLGIVEASNGFGKVLSPIVGSLLALLVWYGPFWGFPVFVLISLLLTMFFIKEKKKKKKAPPLGKYVKGLFSVFKHEGRWLFTAYLAGATCLFTLFGILFYLSDTLETQYNIDGVLKGAILAIPLLFMMITSLTTGSKIGKDIKRMKKVIITGFLLMTISFASLVFFTRLVPFIGILAISSIGTGLVLPCLNSLITGSVGAERRGFVTSLYGSVRFLGVAAGPPIFEALMNWSRTGMFLATAGLTLFVGLLCLVLIHVKNQKNTSEDSEVTTLFKKLQLTTE</sequence>
<dbReference type="Pfam" id="PF07690">
    <property type="entry name" value="MFS_1"/>
    <property type="match status" value="1"/>
</dbReference>
<evidence type="ECO:0000256" key="1">
    <source>
        <dbReference type="ARBA" id="ARBA00004651"/>
    </source>
</evidence>
<dbReference type="InterPro" id="IPR011701">
    <property type="entry name" value="MFS"/>
</dbReference>
<feature type="transmembrane region" description="Helical" evidence="7">
    <location>
        <begin position="56"/>
        <end position="77"/>
    </location>
</feature>
<feature type="transmembrane region" description="Helical" evidence="7">
    <location>
        <begin position="323"/>
        <end position="343"/>
    </location>
</feature>
<comment type="caution">
    <text evidence="9">The sequence shown here is derived from an EMBL/GenBank/DDBJ whole genome shotgun (WGS) entry which is preliminary data.</text>
</comment>
<dbReference type="PANTHER" id="PTHR43124">
    <property type="entry name" value="PURINE EFFLUX PUMP PBUE"/>
    <property type="match status" value="1"/>
</dbReference>
<feature type="transmembrane region" description="Helical" evidence="7">
    <location>
        <begin position="231"/>
        <end position="254"/>
    </location>
</feature>
<dbReference type="InterPro" id="IPR050189">
    <property type="entry name" value="MFS_Efflux_Transporters"/>
</dbReference>
<evidence type="ECO:0000259" key="8">
    <source>
        <dbReference type="PROSITE" id="PS50850"/>
    </source>
</evidence>
<protein>
    <submittedName>
        <fullName evidence="9">MFS transporter</fullName>
    </submittedName>
</protein>
<name>A0A9X2CUW6_9BACI</name>
<keyword evidence="10" id="KW-1185">Reference proteome</keyword>
<evidence type="ECO:0000256" key="6">
    <source>
        <dbReference type="ARBA" id="ARBA00023136"/>
    </source>
</evidence>
<evidence type="ECO:0000256" key="5">
    <source>
        <dbReference type="ARBA" id="ARBA00022989"/>
    </source>
</evidence>
<gene>
    <name evidence="9" type="ORF">MF646_14565</name>
</gene>
<comment type="subcellular location">
    <subcellularLocation>
        <location evidence="1">Cell membrane</location>
        <topology evidence="1">Multi-pass membrane protein</topology>
    </subcellularLocation>
</comment>
<feature type="transmembrane region" description="Helical" evidence="7">
    <location>
        <begin position="290"/>
        <end position="311"/>
    </location>
</feature>
<dbReference type="Gene3D" id="1.20.1250.20">
    <property type="entry name" value="MFS general substrate transporter like domains"/>
    <property type="match status" value="1"/>
</dbReference>
<evidence type="ECO:0000256" key="7">
    <source>
        <dbReference type="SAM" id="Phobius"/>
    </source>
</evidence>
<accession>A0A9X2CUW6</accession>
<dbReference type="InterPro" id="IPR001958">
    <property type="entry name" value="Tet-R_TetA/multi-R_MdtG-like"/>
</dbReference>
<dbReference type="PANTHER" id="PTHR43124:SF3">
    <property type="entry name" value="CHLORAMPHENICOL EFFLUX PUMP RV0191"/>
    <property type="match status" value="1"/>
</dbReference>
<keyword evidence="6 7" id="KW-0472">Membrane</keyword>
<dbReference type="InterPro" id="IPR020846">
    <property type="entry name" value="MFS_dom"/>
</dbReference>
<feature type="transmembrane region" description="Helical" evidence="7">
    <location>
        <begin position="83"/>
        <end position="107"/>
    </location>
</feature>
<feature type="transmembrane region" description="Helical" evidence="7">
    <location>
        <begin position="197"/>
        <end position="219"/>
    </location>
</feature>
<dbReference type="GO" id="GO:0005886">
    <property type="term" value="C:plasma membrane"/>
    <property type="evidence" value="ECO:0007669"/>
    <property type="project" value="UniProtKB-SubCell"/>
</dbReference>
<evidence type="ECO:0000256" key="4">
    <source>
        <dbReference type="ARBA" id="ARBA00022692"/>
    </source>
</evidence>
<keyword evidence="5 7" id="KW-1133">Transmembrane helix</keyword>
<feature type="transmembrane region" description="Helical" evidence="7">
    <location>
        <begin position="20"/>
        <end position="44"/>
    </location>
</feature>
<organism evidence="9 10">
    <name type="scientific">Halalkalibacter alkaliphilus</name>
    <dbReference type="NCBI Taxonomy" id="2917993"/>
    <lineage>
        <taxon>Bacteria</taxon>
        <taxon>Bacillati</taxon>
        <taxon>Bacillota</taxon>
        <taxon>Bacilli</taxon>
        <taxon>Bacillales</taxon>
        <taxon>Bacillaceae</taxon>
        <taxon>Halalkalibacter</taxon>
    </lineage>
</organism>
<dbReference type="GO" id="GO:0022857">
    <property type="term" value="F:transmembrane transporter activity"/>
    <property type="evidence" value="ECO:0007669"/>
    <property type="project" value="InterPro"/>
</dbReference>
<dbReference type="CDD" id="cd17474">
    <property type="entry name" value="MFS_YfmO_like"/>
    <property type="match status" value="1"/>
</dbReference>
<keyword evidence="3" id="KW-1003">Cell membrane</keyword>
<dbReference type="PROSITE" id="PS50850">
    <property type="entry name" value="MFS"/>
    <property type="match status" value="1"/>
</dbReference>
<dbReference type="AlphaFoldDB" id="A0A9X2CUW6"/>
<dbReference type="PRINTS" id="PR01035">
    <property type="entry name" value="TCRTETA"/>
</dbReference>
<proteinExistence type="predicted"/>
<evidence type="ECO:0000256" key="2">
    <source>
        <dbReference type="ARBA" id="ARBA00022448"/>
    </source>
</evidence>
<dbReference type="EMBL" id="JAKRYL010000015">
    <property type="protein sequence ID" value="MCL7748349.1"/>
    <property type="molecule type" value="Genomic_DNA"/>
</dbReference>
<dbReference type="RefSeq" id="WP_250097356.1">
    <property type="nucleotide sequence ID" value="NZ_JAKRYL010000015.1"/>
</dbReference>
<feature type="transmembrane region" description="Helical" evidence="7">
    <location>
        <begin position="151"/>
        <end position="168"/>
    </location>
</feature>
<evidence type="ECO:0000313" key="9">
    <source>
        <dbReference type="EMBL" id="MCL7748349.1"/>
    </source>
</evidence>
<feature type="domain" description="Major facilitator superfamily (MFS) profile" evidence="8">
    <location>
        <begin position="1"/>
        <end position="377"/>
    </location>
</feature>
<keyword evidence="4 7" id="KW-0812">Transmembrane</keyword>
<feature type="transmembrane region" description="Helical" evidence="7">
    <location>
        <begin position="355"/>
        <end position="375"/>
    </location>
</feature>
<dbReference type="Proteomes" id="UP001139150">
    <property type="component" value="Unassembled WGS sequence"/>
</dbReference>
<evidence type="ECO:0000256" key="3">
    <source>
        <dbReference type="ARBA" id="ARBA00022475"/>
    </source>
</evidence>
<evidence type="ECO:0000313" key="10">
    <source>
        <dbReference type="Proteomes" id="UP001139150"/>
    </source>
</evidence>
<dbReference type="SUPFAM" id="SSF103473">
    <property type="entry name" value="MFS general substrate transporter"/>
    <property type="match status" value="1"/>
</dbReference>
<keyword evidence="2" id="KW-0813">Transport</keyword>